<evidence type="ECO:0000256" key="6">
    <source>
        <dbReference type="ARBA" id="ARBA00023306"/>
    </source>
</evidence>
<evidence type="ECO:0000313" key="8">
    <source>
        <dbReference type="Proteomes" id="UP000185596"/>
    </source>
</evidence>
<gene>
    <name evidence="7" type="ORF">BU204_26490</name>
</gene>
<dbReference type="OrthoDB" id="3853096at2"/>
<organism evidence="7 8">
    <name type="scientific">Actinophytocola xanthii</name>
    <dbReference type="NCBI Taxonomy" id="1912961"/>
    <lineage>
        <taxon>Bacteria</taxon>
        <taxon>Bacillati</taxon>
        <taxon>Actinomycetota</taxon>
        <taxon>Actinomycetes</taxon>
        <taxon>Pseudonocardiales</taxon>
        <taxon>Pseudonocardiaceae</taxon>
    </lineage>
</organism>
<proteinExistence type="inferred from homology"/>
<dbReference type="Pfam" id="PF04686">
    <property type="entry name" value="SsgA"/>
    <property type="match status" value="1"/>
</dbReference>
<evidence type="ECO:0000313" key="7">
    <source>
        <dbReference type="EMBL" id="OLF13596.1"/>
    </source>
</evidence>
<dbReference type="AlphaFoldDB" id="A0A1Q8CGW3"/>
<protein>
    <submittedName>
        <fullName evidence="7">Sporulation protein SsgA</fullName>
    </submittedName>
</protein>
<dbReference type="GO" id="GO:0030428">
    <property type="term" value="C:cell septum"/>
    <property type="evidence" value="ECO:0007669"/>
    <property type="project" value="UniProtKB-SubCell"/>
</dbReference>
<keyword evidence="8" id="KW-1185">Reference proteome</keyword>
<keyword evidence="4" id="KW-0749">Sporulation</keyword>
<evidence type="ECO:0000256" key="2">
    <source>
        <dbReference type="ARBA" id="ARBA00009323"/>
    </source>
</evidence>
<dbReference type="RefSeq" id="WP_075128472.1">
    <property type="nucleotide sequence ID" value="NZ_MSIE01000053.1"/>
</dbReference>
<keyword evidence="5" id="KW-0717">Septation</keyword>
<keyword evidence="3" id="KW-0132">Cell division</keyword>
<dbReference type="GO" id="GO:0000917">
    <property type="term" value="P:division septum assembly"/>
    <property type="evidence" value="ECO:0007669"/>
    <property type="project" value="UniProtKB-KW"/>
</dbReference>
<dbReference type="Proteomes" id="UP000185596">
    <property type="component" value="Unassembled WGS sequence"/>
</dbReference>
<comment type="similarity">
    <text evidence="2">Belongs to the SsgA family.</text>
</comment>
<dbReference type="Gene3D" id="2.30.31.20">
    <property type="entry name" value="Sporulation-specific cell division protein SsgB"/>
    <property type="match status" value="1"/>
</dbReference>
<dbReference type="STRING" id="1912961.BU204_26490"/>
<evidence type="ECO:0000256" key="1">
    <source>
        <dbReference type="ARBA" id="ARBA00004431"/>
    </source>
</evidence>
<sequence length="133" mass="14943">MTTEVIHAEIVSLYEGTTPVRSRWSYRADQPYTVTAAFQTDRDRWVEWVFSRDLLVEGLSGPAGVGDVRLQPEADDELYLLVLEIESPEGYARLELDHDRVSGFLAATTRIVALGEESSHFDVDGLIDELTKV</sequence>
<evidence type="ECO:0000256" key="3">
    <source>
        <dbReference type="ARBA" id="ARBA00022618"/>
    </source>
</evidence>
<dbReference type="InterPro" id="IPR038658">
    <property type="entry name" value="SsgB_sf"/>
</dbReference>
<reference evidence="7 8" key="1">
    <citation type="submission" date="2016-12" db="EMBL/GenBank/DDBJ databases">
        <title>The draft genome sequence of Actinophytocola sp. 11-183.</title>
        <authorList>
            <person name="Wang W."/>
            <person name="Yuan L."/>
        </authorList>
    </citation>
    <scope>NUCLEOTIDE SEQUENCE [LARGE SCALE GENOMIC DNA]</scope>
    <source>
        <strain evidence="7 8">11-183</strain>
    </source>
</reference>
<evidence type="ECO:0000256" key="4">
    <source>
        <dbReference type="ARBA" id="ARBA00022969"/>
    </source>
</evidence>
<comment type="subcellular location">
    <subcellularLocation>
        <location evidence="1">Cell septum</location>
    </subcellularLocation>
</comment>
<keyword evidence="6" id="KW-0131">Cell cycle</keyword>
<dbReference type="EMBL" id="MSIE01000053">
    <property type="protein sequence ID" value="OLF13596.1"/>
    <property type="molecule type" value="Genomic_DNA"/>
</dbReference>
<dbReference type="GO" id="GO:0030435">
    <property type="term" value="P:sporulation resulting in formation of a cellular spore"/>
    <property type="evidence" value="ECO:0007669"/>
    <property type="project" value="UniProtKB-KW"/>
</dbReference>
<comment type="caution">
    <text evidence="7">The sequence shown here is derived from an EMBL/GenBank/DDBJ whole genome shotgun (WGS) entry which is preliminary data.</text>
</comment>
<dbReference type="InterPro" id="IPR006776">
    <property type="entry name" value="SsgB"/>
</dbReference>
<evidence type="ECO:0000256" key="5">
    <source>
        <dbReference type="ARBA" id="ARBA00023210"/>
    </source>
</evidence>
<name>A0A1Q8CGW3_9PSEU</name>
<accession>A0A1Q8CGW3</accession>